<organism evidence="1 2">
    <name type="scientific">Herminiimonas glaciei</name>
    <dbReference type="NCBI Taxonomy" id="523788"/>
    <lineage>
        <taxon>Bacteria</taxon>
        <taxon>Pseudomonadati</taxon>
        <taxon>Pseudomonadota</taxon>
        <taxon>Betaproteobacteria</taxon>
        <taxon>Burkholderiales</taxon>
        <taxon>Oxalobacteraceae</taxon>
        <taxon>Herminiimonas</taxon>
    </lineage>
</organism>
<proteinExistence type="predicted"/>
<gene>
    <name evidence="1" type="ORF">ACFQPC_02080</name>
</gene>
<evidence type="ECO:0000313" key="1">
    <source>
        <dbReference type="EMBL" id="MFC7286814.1"/>
    </source>
</evidence>
<sequence length="77" mass="8873">MLGSSWQDGWTAWQALSVVIHIGRNKYGGKFPDRLCLPRRKPTPKAIQKFTENYVPPRAAIALAWLAEKQIFFMTIR</sequence>
<comment type="caution">
    <text evidence="1">The sequence shown here is derived from an EMBL/GenBank/DDBJ whole genome shotgun (WGS) entry which is preliminary data.</text>
</comment>
<accession>A0ABW2I702</accession>
<dbReference type="EMBL" id="JBHTBU010000001">
    <property type="protein sequence ID" value="MFC7286814.1"/>
    <property type="molecule type" value="Genomic_DNA"/>
</dbReference>
<keyword evidence="2" id="KW-1185">Reference proteome</keyword>
<dbReference type="Proteomes" id="UP001596542">
    <property type="component" value="Unassembled WGS sequence"/>
</dbReference>
<dbReference type="RefSeq" id="WP_382269990.1">
    <property type="nucleotide sequence ID" value="NZ_JBHTBU010000001.1"/>
</dbReference>
<evidence type="ECO:0000313" key="2">
    <source>
        <dbReference type="Proteomes" id="UP001596542"/>
    </source>
</evidence>
<reference evidence="2" key="1">
    <citation type="journal article" date="2019" name="Int. J. Syst. Evol. Microbiol.">
        <title>The Global Catalogue of Microorganisms (GCM) 10K type strain sequencing project: providing services to taxonomists for standard genome sequencing and annotation.</title>
        <authorList>
            <consortium name="The Broad Institute Genomics Platform"/>
            <consortium name="The Broad Institute Genome Sequencing Center for Infectious Disease"/>
            <person name="Wu L."/>
            <person name="Ma J."/>
        </authorList>
    </citation>
    <scope>NUCLEOTIDE SEQUENCE [LARGE SCALE GENOMIC DNA]</scope>
    <source>
        <strain evidence="2">KACC 12508</strain>
    </source>
</reference>
<protein>
    <submittedName>
        <fullName evidence="1">Uncharacterized protein</fullName>
    </submittedName>
</protein>
<name>A0ABW2I702_9BURK</name>